<dbReference type="InterPro" id="IPR013780">
    <property type="entry name" value="Glyco_hydro_b"/>
</dbReference>
<dbReference type="Pfam" id="PF16738">
    <property type="entry name" value="CBM26"/>
    <property type="match status" value="2"/>
</dbReference>
<evidence type="ECO:0000313" key="5">
    <source>
        <dbReference type="Proteomes" id="UP001197847"/>
    </source>
</evidence>
<protein>
    <submittedName>
        <fullName evidence="4">Starch-binding protein</fullName>
    </submittedName>
</protein>
<dbReference type="Gene3D" id="2.60.40.10">
    <property type="entry name" value="Immunoglobulins"/>
    <property type="match status" value="2"/>
</dbReference>
<dbReference type="PANTHER" id="PTHR10357:SF209">
    <property type="entry name" value="PERIPLASMIC ALPHA-AMYLASE"/>
    <property type="match status" value="1"/>
</dbReference>
<dbReference type="Gene3D" id="2.60.40.1180">
    <property type="entry name" value="Golgi alpha-mannosidase II"/>
    <property type="match status" value="1"/>
</dbReference>
<keyword evidence="2" id="KW-0472">Membrane</keyword>
<name>A0AAW4WGN3_9FIRM</name>
<dbReference type="Gene3D" id="3.20.20.80">
    <property type="entry name" value="Glycosidases"/>
    <property type="match status" value="1"/>
</dbReference>
<dbReference type="InterPro" id="IPR031965">
    <property type="entry name" value="CBM26"/>
</dbReference>
<dbReference type="PANTHER" id="PTHR10357">
    <property type="entry name" value="ALPHA-AMYLASE FAMILY MEMBER"/>
    <property type="match status" value="1"/>
</dbReference>
<feature type="transmembrane region" description="Helical" evidence="2">
    <location>
        <begin position="1513"/>
        <end position="1532"/>
    </location>
</feature>
<gene>
    <name evidence="4" type="ORF">LK487_01970</name>
</gene>
<dbReference type="InterPro" id="IPR013783">
    <property type="entry name" value="Ig-like_fold"/>
</dbReference>
<accession>A0AAW4WGN3</accession>
<evidence type="ECO:0000256" key="1">
    <source>
        <dbReference type="SAM" id="MobiDB-lite"/>
    </source>
</evidence>
<dbReference type="SUPFAM" id="SSF51445">
    <property type="entry name" value="(Trans)glycosidases"/>
    <property type="match status" value="1"/>
</dbReference>
<dbReference type="Proteomes" id="UP001197847">
    <property type="component" value="Unassembled WGS sequence"/>
</dbReference>
<keyword evidence="2" id="KW-1133">Transmembrane helix</keyword>
<dbReference type="SMART" id="SM00642">
    <property type="entry name" value="Aamy"/>
    <property type="match status" value="1"/>
</dbReference>
<comment type="caution">
    <text evidence="4">The sequence shown here is derived from an EMBL/GenBank/DDBJ whole genome shotgun (WGS) entry which is preliminary data.</text>
</comment>
<dbReference type="InterPro" id="IPR006047">
    <property type="entry name" value="GH13_cat_dom"/>
</dbReference>
<dbReference type="Pfam" id="PF00128">
    <property type="entry name" value="Alpha-amylase"/>
    <property type="match status" value="2"/>
</dbReference>
<keyword evidence="2" id="KW-0812">Transmembrane</keyword>
<evidence type="ECO:0000313" key="4">
    <source>
        <dbReference type="EMBL" id="MCC2745816.1"/>
    </source>
</evidence>
<organism evidence="4 5">
    <name type="scientific">Agathobacter rectalis</name>
    <dbReference type="NCBI Taxonomy" id="39491"/>
    <lineage>
        <taxon>Bacteria</taxon>
        <taxon>Bacillati</taxon>
        <taxon>Bacillota</taxon>
        <taxon>Clostridia</taxon>
        <taxon>Lachnospirales</taxon>
        <taxon>Lachnospiraceae</taxon>
        <taxon>Agathobacter</taxon>
    </lineage>
</organism>
<evidence type="ECO:0000259" key="3">
    <source>
        <dbReference type="SMART" id="SM00642"/>
    </source>
</evidence>
<dbReference type="InterPro" id="IPR017853">
    <property type="entry name" value="GH"/>
</dbReference>
<feature type="domain" description="Glycosyl hydrolase family 13 catalytic" evidence="3">
    <location>
        <begin position="834"/>
        <end position="1199"/>
    </location>
</feature>
<reference evidence="4" key="1">
    <citation type="submission" date="2021-10" db="EMBL/GenBank/DDBJ databases">
        <title>Collection of gut derived symbiotic bacterial strains cultured from healthy donors.</title>
        <authorList>
            <person name="Lin H."/>
            <person name="Littmann E."/>
            <person name="Claire K."/>
            <person name="Pamer E."/>
        </authorList>
    </citation>
    <scope>NUCLEOTIDE SEQUENCE</scope>
    <source>
        <strain evidence="4">MSK.22.92</strain>
    </source>
</reference>
<dbReference type="Gene3D" id="2.60.40.1110">
    <property type="match status" value="1"/>
</dbReference>
<sequence length="1539" mass="168691">MRKLKEHFHRKHGIVSRIFSMVLALAMIVTMVPAIGGATTAYAASPTIRLYLDKPSTWSNPVVNVWAAGATVDNHDAGNANISQWGDGGKEKPKLAYEESSRLYYVDVQSSEWTGFQFVDAGSTETAAPEIKTEGAAIEQIKTFTSDTSIYCLLDDNGKYQWYKDASKKETLIPESVPTECDLTINYKSTLGDDVAAYIYKETNKPAGEWPGKTMTAAEGHEGWYTMHLTLDNSTDYSLILNDDGHGNQLKDVTLSTKGKAEAEYWFDGSLSETKPADWKYVTTIHYLASGMGSTIYNHVWNVDASATGAGVGKEWPGGQISENADHSGWYDVVYTQDVKQNFSCIFNNNSGTQTDNIDVSVTSTSTELWVTGTKAGGDTTVYKTAPDSWETPVPDHTFTIYYYNEDLSTDTDMGKVDMWMWNAGLNGSYVFDETEYDAANNVTWFKKTITVAGSNVGKTVGLKARYDITQGWDGGSDTADRSFTISGDENEVLYYVDGSDPVHEKPTIVPTEKRYLVLDYENPGLKEKGITPQFYTWSSGYASVLTDFTYVGGDKWTVTIPAKPSCTKVDFCIALDSTGDPWIKDGGDHSVTFPSDQKVIYASMKAGSEPEIAMPYNTGYEVDAENQQVSYYYRDDAAFVDGTLKDMTVSVDVDGTEYPMTYNDTTKRFEYVKSGLTDGKTHYRYKANGTYVVDAFNSNSEEYKKADYSYFEYYKLNATVTAEVMNKSFNYNENDVVKFKVEQADTDTQKLEVASASIDVSSLGGSSAMPIEPELQAVTISATTDTTLGIKTLPITVTDQYGNKFSTTVDVEITDRVKENKNDFDWDESVVYFMVTDRFFDGNESNNTASGADTYGDNPGLYHGGDFAGVTTKLDYLQDLGVNTIWITPIVENVKGVAVTDEGSEDVPYNAAYHGYWASDFTKLNPTLGTTEEFETMISEAHKRGMRIMVDIVVNHAGYGTESTFADMLRDKSVSEGDIKSWQSGLPDFATENADVRAKLVEWQTSWMKDYGVDYFRVDTVKHVDSTTWAALKNSTTEVNPSFKMIGEYYGAGYASNGSTLGTGQMDADLDFDFNDQATSFVSGNISSVEKFLSARNSALNNAYMTGQFLSSHDEDGFKASLMNGKKYTEDKATSAALVAATLQLTAKGIPVIYYGEEVGLSGLNNYPYQTNRYDMDFSKATKDNVTYQHYKNLLSIRNAYTDVFARGSRTVVAGSDEEGYDVVSRSYGGTTLYVGMNIKDTAKEVKVPVSLAAGTEVKDLYSGATYTVGSDKTVAVTIPAAKDGGTVILTKVKKTVDPTPADPGKTDPTPAKPGKTDPTPATKVDWSKEVETIKNASAKDTIVVKMDETGVVSKDAIAAIKGTQKKLVLDMGDGIKWVINGSDVSKVPAKDVNMSVTVDSKKIPEDVIKAAKIEKDAKKVVQISLAHEGEFGFKPVLSIDLGKTYAGKYANLYYYNTKTKALEGQMSVKIADDGSALLKFTHASDYVISITDQAAIDNKKAAPKSGDDNEAATYVCLLGLAMVAITAATYRKKRACK</sequence>
<dbReference type="EMBL" id="JAJFBX010000002">
    <property type="protein sequence ID" value="MCC2745816.1"/>
    <property type="molecule type" value="Genomic_DNA"/>
</dbReference>
<dbReference type="RefSeq" id="WP_306780258.1">
    <property type="nucleotide sequence ID" value="NZ_JAAISB010000002.1"/>
</dbReference>
<dbReference type="SUPFAM" id="SSF51011">
    <property type="entry name" value="Glycosyl hydrolase domain"/>
    <property type="match status" value="1"/>
</dbReference>
<feature type="region of interest" description="Disordered" evidence="1">
    <location>
        <begin position="1296"/>
        <end position="1324"/>
    </location>
</feature>
<evidence type="ECO:0000256" key="2">
    <source>
        <dbReference type="SAM" id="Phobius"/>
    </source>
</evidence>
<dbReference type="GO" id="GO:0005975">
    <property type="term" value="P:carbohydrate metabolic process"/>
    <property type="evidence" value="ECO:0007669"/>
    <property type="project" value="InterPro"/>
</dbReference>
<proteinExistence type="predicted"/>